<dbReference type="InterPro" id="IPR001138">
    <property type="entry name" value="Zn2Cys6_DnaBD"/>
</dbReference>
<dbReference type="EMBL" id="KV442067">
    <property type="protein sequence ID" value="OAQ26410.1"/>
    <property type="molecule type" value="Genomic_DNA"/>
</dbReference>
<evidence type="ECO:0000313" key="11">
    <source>
        <dbReference type="Proteomes" id="UP000078512"/>
    </source>
</evidence>
<feature type="region of interest" description="Disordered" evidence="8">
    <location>
        <begin position="675"/>
        <end position="721"/>
    </location>
</feature>
<dbReference type="GO" id="GO:0005634">
    <property type="term" value="C:nucleus"/>
    <property type="evidence" value="ECO:0007669"/>
    <property type="project" value="UniProtKB-SubCell"/>
</dbReference>
<feature type="compositionally biased region" description="Polar residues" evidence="8">
    <location>
        <begin position="199"/>
        <end position="210"/>
    </location>
</feature>
<feature type="compositionally biased region" description="Low complexity" evidence="8">
    <location>
        <begin position="1432"/>
        <end position="1446"/>
    </location>
</feature>
<keyword evidence="11" id="KW-1185">Reference proteome</keyword>
<feature type="compositionally biased region" description="Low complexity" evidence="8">
    <location>
        <begin position="526"/>
        <end position="547"/>
    </location>
</feature>
<evidence type="ECO:0000256" key="5">
    <source>
        <dbReference type="ARBA" id="ARBA00023125"/>
    </source>
</evidence>
<feature type="region of interest" description="Disordered" evidence="8">
    <location>
        <begin position="1178"/>
        <end position="1217"/>
    </location>
</feature>
<dbReference type="GO" id="GO:0008270">
    <property type="term" value="F:zinc ion binding"/>
    <property type="evidence" value="ECO:0007669"/>
    <property type="project" value="InterPro"/>
</dbReference>
<feature type="region of interest" description="Disordered" evidence="8">
    <location>
        <begin position="513"/>
        <end position="547"/>
    </location>
</feature>
<feature type="region of interest" description="Disordered" evidence="8">
    <location>
        <begin position="1607"/>
        <end position="1628"/>
    </location>
</feature>
<feature type="compositionally biased region" description="Polar residues" evidence="8">
    <location>
        <begin position="370"/>
        <end position="379"/>
    </location>
</feature>
<gene>
    <name evidence="10" type="ORF">K457DRAFT_1878725</name>
</gene>
<feature type="compositionally biased region" description="Low complexity" evidence="8">
    <location>
        <begin position="380"/>
        <end position="397"/>
    </location>
</feature>
<evidence type="ECO:0000256" key="3">
    <source>
        <dbReference type="ARBA" id="ARBA00022833"/>
    </source>
</evidence>
<dbReference type="PANTHER" id="PTHR47782:SF12">
    <property type="entry name" value="ZN(II)2CYS6 TRANSCRIPTION FACTOR (EUROFUNG)"/>
    <property type="match status" value="1"/>
</dbReference>
<feature type="compositionally biased region" description="Low complexity" evidence="8">
    <location>
        <begin position="211"/>
        <end position="228"/>
    </location>
</feature>
<feature type="compositionally biased region" description="Polar residues" evidence="8">
    <location>
        <begin position="675"/>
        <end position="688"/>
    </location>
</feature>
<feature type="compositionally biased region" description="Basic and acidic residues" evidence="8">
    <location>
        <begin position="1074"/>
        <end position="1091"/>
    </location>
</feature>
<evidence type="ECO:0000313" key="10">
    <source>
        <dbReference type="EMBL" id="OAQ26410.1"/>
    </source>
</evidence>
<feature type="compositionally biased region" description="Polar residues" evidence="8">
    <location>
        <begin position="476"/>
        <end position="497"/>
    </location>
</feature>
<dbReference type="GO" id="GO:0043565">
    <property type="term" value="F:sequence-specific DNA binding"/>
    <property type="evidence" value="ECO:0007669"/>
    <property type="project" value="TreeGrafter"/>
</dbReference>
<feature type="compositionally biased region" description="Low complexity" evidence="8">
    <location>
        <begin position="566"/>
        <end position="627"/>
    </location>
</feature>
<dbReference type="CDD" id="cd12148">
    <property type="entry name" value="fungal_TF_MHR"/>
    <property type="match status" value="2"/>
</dbReference>
<evidence type="ECO:0000256" key="1">
    <source>
        <dbReference type="ARBA" id="ARBA00004123"/>
    </source>
</evidence>
<dbReference type="SUPFAM" id="SSF57701">
    <property type="entry name" value="Zn2/Cys6 DNA-binding domain"/>
    <property type="match status" value="1"/>
</dbReference>
<dbReference type="InterPro" id="IPR052202">
    <property type="entry name" value="Yeast_MetPath_Reg"/>
</dbReference>
<feature type="region of interest" description="Disordered" evidence="8">
    <location>
        <begin position="305"/>
        <end position="324"/>
    </location>
</feature>
<dbReference type="Gene3D" id="4.10.240.10">
    <property type="entry name" value="Zn(2)-C6 fungal-type DNA-binding domain"/>
    <property type="match status" value="1"/>
</dbReference>
<feature type="compositionally biased region" description="Basic and acidic residues" evidence="8">
    <location>
        <begin position="1183"/>
        <end position="1195"/>
    </location>
</feature>
<keyword evidence="5" id="KW-0238">DNA-binding</keyword>
<dbReference type="InterPro" id="IPR036864">
    <property type="entry name" value="Zn2-C6_fun-type_DNA-bd_sf"/>
</dbReference>
<feature type="compositionally biased region" description="Polar residues" evidence="8">
    <location>
        <begin position="334"/>
        <end position="362"/>
    </location>
</feature>
<dbReference type="OrthoDB" id="2447714at2759"/>
<protein>
    <recommendedName>
        <fullName evidence="9">Zn(2)-C6 fungal-type domain-containing protein</fullName>
    </recommendedName>
</protein>
<dbReference type="PROSITE" id="PS50048">
    <property type="entry name" value="ZN2_CY6_FUNGAL_2"/>
    <property type="match status" value="1"/>
</dbReference>
<evidence type="ECO:0000256" key="7">
    <source>
        <dbReference type="ARBA" id="ARBA00023242"/>
    </source>
</evidence>
<keyword evidence="3" id="KW-0862">Zinc</keyword>
<feature type="compositionally biased region" description="Basic and acidic residues" evidence="8">
    <location>
        <begin position="1613"/>
        <end position="1623"/>
    </location>
</feature>
<dbReference type="GO" id="GO:0000981">
    <property type="term" value="F:DNA-binding transcription factor activity, RNA polymerase II-specific"/>
    <property type="evidence" value="ECO:0007669"/>
    <property type="project" value="InterPro"/>
</dbReference>
<feature type="region of interest" description="Disordered" evidence="8">
    <location>
        <begin position="160"/>
        <end position="270"/>
    </location>
</feature>
<feature type="compositionally biased region" description="Gly residues" evidence="8">
    <location>
        <begin position="1043"/>
        <end position="1056"/>
    </location>
</feature>
<feature type="compositionally biased region" description="Gly residues" evidence="8">
    <location>
        <begin position="1200"/>
        <end position="1210"/>
    </location>
</feature>
<accession>A0A197JMN1</accession>
<feature type="region of interest" description="Disordered" evidence="8">
    <location>
        <begin position="559"/>
        <end position="641"/>
    </location>
</feature>
<feature type="region of interest" description="Disordered" evidence="8">
    <location>
        <begin position="1040"/>
        <end position="1165"/>
    </location>
</feature>
<feature type="region of interest" description="Disordered" evidence="8">
    <location>
        <begin position="334"/>
        <end position="497"/>
    </location>
</feature>
<sequence>MPLNNNPYLLHSSALVSKPMSDPSMFTQSRQPVASTFNTPSLGVNTKGGTSPLALISMQRHSAPHHQPPLLAIKEEPRLEHRPRLSLSVPHVPGKTRKRHKVATSCNRCRQNKRKCDGGVPCSNCKRNKADCLYTDAQQSRSTWGDLPLSQEKLLGVSASVDDDDTSASSERSSKAVSATPSSGAAASAPATSSPSTSRIPKSTAQASVLSTTIPTPTSASKSPTSLPAQRGYAKQSARIPDGFASSFSASASSSTLTPQMPFNPGHATYEQDFDLDRRKQQLGIQSTQISRAIRVARPGPQFDTSVLLNGGGDSSAHRPLDHGLVRGLSQDSSLVTQGSLSDNNNTRPRVTSSQSVPNTLWRQDPGMPTTGSMTTLSKQQQQQFQSQHQLLHNHQQVYHPNPTDSAQQIPQYSDSPKREPISALSAKGQGINRLSSSSSSTHSMMSARVASQPQQPLQQQQPQQHLQQQQQKQQNYLSTDTSSGFMTGSTYSQSIQQNGFQPPVTILNDQQLPLYDSPQPFGTPQAQFQTPGQRQQQQSSQQQQFDQQLMLQLPVSASGTPTSIQHHQAQPYQFQAQPHQQQQQQMPYIHQPYQQDTTQQQQLDSPLSPNHTISSAAPVSSVAIPSGVQPPSQLEAWAPPTTNGFSAAAAAASASAQNQIDWKSSSISQLTSLDYPNRPFNPQTDSHYSFGRSPLASTTPTTTATSISSTTPSTAIPSLAGSPAVFSGDYGQQQQKFRHNGAPLRQQVLTSSPIQSRAEEQRDEAARIRKIAKDLLDCQQYDYGVFLPRHISQEDPEIWVAPHSNQPGSLDGIPRQLLVLPKDANFLVDVFFENACFYYPILNRLTVELHLMEPHTAHSLFLLNIVFMAACKHLGKSTYIKRAIQFRERARELQYHIDGRVRLSRIQGALLGSQVIYGVFTVVIGFAQLCGSYIKLPTIPNLSEDKNNNNNPTRISSDDYDDGNETMTDLAEESRRLVAQKGTIPEAAFQQRLWSFWTIYIRDSMSRLYFGWPHGIDALAITADIPTIKGCVGLGGRRKGLNGYGGRPGAVTGGTGKRRGPMKPVLPGRKLMKAADKDMQQQVHRSEMESYRVSSTLSDDDDDDDDDSGKGGGSDDDDDDSDLEQGDIRFQDTPSMGRPSVDATMSTATGEKRGKWSFDGPLLPSVDGREVAPSISGLSRTFVEKQSRGEDIHRRTSGSGSGSGSGPGTGSHSSIDIKRHTERMKLLLDAEDDLTDGGTYSRILFLEEIKLWTIGRRVGLYLMGRSTSSSVSPLGAMTGSYSTTSSVHEMYGASTGGAGVDLSDPFARAINASLDASRCSERAWLEDKELQGLQAELIAWEQALPPIFKFRPDVDAPDINHKVNGKLAVLSLFYYTITIMLQSSYLPIPQYLSSSSRSTAFKSPESISQEYDDLFSRSGSVTSMGLSDDGTTNPTTITTPPTTTTARIKREGGDSEYLYPNRFAYLHQQQQHQRQNSTGSSVSGGGGGITIPGGYFNTAHKICTQLSNVLYHHLELMLDSYPNWCSIQSKLNHSLVAALRVSCLNARLSSNSQAIRDEAKAGFKMGSDLFKRQAMLPDPLTIRDWPAEEDVQVMLDLEEEFREMMTTQEEEERSRSHTRDQSEEAAAAAAAAAVAAAGGGTGVRLVFDEDPGDRLLYLPPNPDGSASFDAATAAAVSTSGGMPSTSAEGDLIAMDGSGATGGVAGQGIDYGLFRAEHVFGLSEGFQFDYNIGP</sequence>
<dbReference type="Proteomes" id="UP000078512">
    <property type="component" value="Unassembled WGS sequence"/>
</dbReference>
<feature type="compositionally biased region" description="Low complexity" evidence="8">
    <location>
        <begin position="244"/>
        <end position="255"/>
    </location>
</feature>
<evidence type="ECO:0000256" key="2">
    <source>
        <dbReference type="ARBA" id="ARBA00022723"/>
    </source>
</evidence>
<reference evidence="10 11" key="1">
    <citation type="submission" date="2016-05" db="EMBL/GenBank/DDBJ databases">
        <title>Genome sequencing reveals origins of a unique bacterial endosymbiosis in the earliest lineages of terrestrial Fungi.</title>
        <authorList>
            <consortium name="DOE Joint Genome Institute"/>
            <person name="Uehling J."/>
            <person name="Gryganskyi A."/>
            <person name="Hameed K."/>
            <person name="Tschaplinski T."/>
            <person name="Misztal P."/>
            <person name="Wu S."/>
            <person name="Desiro A."/>
            <person name="Vande Pol N."/>
            <person name="Du Z.-Y."/>
            <person name="Zienkiewicz A."/>
            <person name="Zienkiewicz K."/>
            <person name="Morin E."/>
            <person name="Tisserant E."/>
            <person name="Splivallo R."/>
            <person name="Hainaut M."/>
            <person name="Henrissat B."/>
            <person name="Ohm R."/>
            <person name="Kuo A."/>
            <person name="Yan J."/>
            <person name="Lipzen A."/>
            <person name="Nolan M."/>
            <person name="Labutti K."/>
            <person name="Barry K."/>
            <person name="Goldstein A."/>
            <person name="Labbe J."/>
            <person name="Schadt C."/>
            <person name="Tuskan G."/>
            <person name="Grigoriev I."/>
            <person name="Martin F."/>
            <person name="Vilgalys R."/>
            <person name="Bonito G."/>
        </authorList>
    </citation>
    <scope>NUCLEOTIDE SEQUENCE [LARGE SCALE GENOMIC DNA]</scope>
    <source>
        <strain evidence="10 11">AG-77</strain>
    </source>
</reference>
<dbReference type="PROSITE" id="PS00463">
    <property type="entry name" value="ZN2_CY6_FUNGAL_1"/>
    <property type="match status" value="1"/>
</dbReference>
<feature type="compositionally biased region" description="Polar residues" evidence="8">
    <location>
        <begin position="403"/>
        <end position="415"/>
    </location>
</feature>
<dbReference type="CDD" id="cd00067">
    <property type="entry name" value="GAL4"/>
    <property type="match status" value="1"/>
</dbReference>
<keyword evidence="4" id="KW-0805">Transcription regulation</keyword>
<keyword evidence="6" id="KW-0804">Transcription</keyword>
<feature type="region of interest" description="Disordered" evidence="8">
    <location>
        <begin position="1424"/>
        <end position="1448"/>
    </location>
</feature>
<proteinExistence type="predicted"/>
<feature type="compositionally biased region" description="Low complexity" evidence="8">
    <location>
        <begin position="436"/>
        <end position="475"/>
    </location>
</feature>
<dbReference type="SMART" id="SM00066">
    <property type="entry name" value="GAL4"/>
    <property type="match status" value="1"/>
</dbReference>
<name>A0A197JMN1_9FUNG</name>
<dbReference type="PANTHER" id="PTHR47782">
    <property type="entry name" value="ZN(II)2CYS6 TRANSCRIPTION FACTOR (EUROFUNG)-RELATED"/>
    <property type="match status" value="1"/>
</dbReference>
<feature type="compositionally biased region" description="Low complexity" evidence="8">
    <location>
        <begin position="694"/>
        <end position="721"/>
    </location>
</feature>
<comment type="subcellular location">
    <subcellularLocation>
        <location evidence="1">Nucleus</location>
    </subcellularLocation>
</comment>
<evidence type="ECO:0000259" key="9">
    <source>
        <dbReference type="PROSITE" id="PS50048"/>
    </source>
</evidence>
<feature type="compositionally biased region" description="Low complexity" evidence="8">
    <location>
        <begin position="167"/>
        <end position="198"/>
    </location>
</feature>
<feature type="domain" description="Zn(2)-C6 fungal-type" evidence="9">
    <location>
        <begin position="105"/>
        <end position="134"/>
    </location>
</feature>
<feature type="compositionally biased region" description="Acidic residues" evidence="8">
    <location>
        <begin position="1115"/>
        <end position="1126"/>
    </location>
</feature>
<evidence type="ECO:0000256" key="4">
    <source>
        <dbReference type="ARBA" id="ARBA00023015"/>
    </source>
</evidence>
<dbReference type="Pfam" id="PF00172">
    <property type="entry name" value="Zn_clus"/>
    <property type="match status" value="1"/>
</dbReference>
<organism evidence="10 11">
    <name type="scientific">Linnemannia elongata AG-77</name>
    <dbReference type="NCBI Taxonomy" id="1314771"/>
    <lineage>
        <taxon>Eukaryota</taxon>
        <taxon>Fungi</taxon>
        <taxon>Fungi incertae sedis</taxon>
        <taxon>Mucoromycota</taxon>
        <taxon>Mortierellomycotina</taxon>
        <taxon>Mortierellomycetes</taxon>
        <taxon>Mortierellales</taxon>
        <taxon>Mortierellaceae</taxon>
        <taxon>Linnemannia</taxon>
    </lineage>
</organism>
<feature type="region of interest" description="Disordered" evidence="8">
    <location>
        <begin position="742"/>
        <end position="762"/>
    </location>
</feature>
<keyword evidence="2" id="KW-0479">Metal-binding</keyword>
<keyword evidence="7" id="KW-0539">Nucleus</keyword>
<evidence type="ECO:0000256" key="6">
    <source>
        <dbReference type="ARBA" id="ARBA00023163"/>
    </source>
</evidence>
<dbReference type="GO" id="GO:0045944">
    <property type="term" value="P:positive regulation of transcription by RNA polymerase II"/>
    <property type="evidence" value="ECO:0007669"/>
    <property type="project" value="TreeGrafter"/>
</dbReference>
<evidence type="ECO:0000256" key="8">
    <source>
        <dbReference type="SAM" id="MobiDB-lite"/>
    </source>
</evidence>
<feature type="compositionally biased region" description="Acidic residues" evidence="8">
    <location>
        <begin position="1099"/>
        <end position="1108"/>
    </location>
</feature>
<dbReference type="STRING" id="1314771.A0A197JMN1"/>
<feature type="region of interest" description="Disordered" evidence="8">
    <location>
        <begin position="946"/>
        <end position="967"/>
    </location>
</feature>